<protein>
    <submittedName>
        <fullName evidence="2">Filamentation induced by cAMP protein Fic</fullName>
    </submittedName>
</protein>
<evidence type="ECO:0000313" key="3">
    <source>
        <dbReference type="Proteomes" id="UP000034207"/>
    </source>
</evidence>
<dbReference type="InterPro" id="IPR011204">
    <property type="entry name" value="Virulence_RhuM-like"/>
</dbReference>
<dbReference type="EMBL" id="LBVV01000032">
    <property type="protein sequence ID" value="KKQ92933.1"/>
    <property type="molecule type" value="Genomic_DNA"/>
</dbReference>
<dbReference type="Proteomes" id="UP000034207">
    <property type="component" value="Unassembled WGS sequence"/>
</dbReference>
<dbReference type="Pfam" id="PF13310">
    <property type="entry name" value="Virulence_RhuM"/>
    <property type="match status" value="1"/>
</dbReference>
<dbReference type="STRING" id="1618345.UT18_C0032G0007"/>
<evidence type="ECO:0000313" key="2">
    <source>
        <dbReference type="EMBL" id="KKQ92933.1"/>
    </source>
</evidence>
<comment type="caution">
    <text evidence="2">The sequence shown here is derived from an EMBL/GenBank/DDBJ whole genome shotgun (WGS) entry which is preliminary data.</text>
</comment>
<dbReference type="PANTHER" id="PTHR35810">
    <property type="entry name" value="CYTOPLASMIC PROTEIN-RELATED"/>
    <property type="match status" value="1"/>
</dbReference>
<dbReference type="InterPro" id="IPR003812">
    <property type="entry name" value="Fido"/>
</dbReference>
<feature type="domain" description="Fido" evidence="1">
    <location>
        <begin position="195"/>
        <end position="329"/>
    </location>
</feature>
<dbReference type="AlphaFoldDB" id="A0A0G0LM04"/>
<dbReference type="Pfam" id="PF02661">
    <property type="entry name" value="Fic"/>
    <property type="match status" value="1"/>
</dbReference>
<dbReference type="InterPro" id="IPR036597">
    <property type="entry name" value="Fido-like_dom_sf"/>
</dbReference>
<dbReference type="InterPro" id="IPR053737">
    <property type="entry name" value="Type_II_TA_Toxin"/>
</dbReference>
<sequence length="334" mass="38243">MKEEKKGEIILYQASDGATKIDVKLKDETVWLTQAQMAELFDKDVRTVNEHIQNVYKEGELDEDPTIRKFRIVQTEGKRNVERETNFYNLDVIISVGYRVKSKRGAQFRIWANSVLKDYLVKGYSLNEKRLAESKLQLEEIKKAIDFIKDSAENPVLEGQEKELLNLISDYANSLILLEQFDEDKITPKPGVKKEAYELTYEKAREVIDGLKSNPEIVNGSKALFGNEFSDKLKGIMGAIYQTFGGEDLYPTIEDKAAHILYLIIKDHPFSDGNKRIGSFLFVYYLDKNHLLIRTDGERRIGETALVSLALLVAVSNPRDKEIMIKLTKRLIQG</sequence>
<reference evidence="2 3" key="1">
    <citation type="journal article" date="2015" name="Nature">
        <title>rRNA introns, odd ribosomes, and small enigmatic genomes across a large radiation of phyla.</title>
        <authorList>
            <person name="Brown C.T."/>
            <person name="Hug L.A."/>
            <person name="Thomas B.C."/>
            <person name="Sharon I."/>
            <person name="Castelle C.J."/>
            <person name="Singh A."/>
            <person name="Wilkins M.J."/>
            <person name="Williams K.H."/>
            <person name="Banfield J.F."/>
        </authorList>
    </citation>
    <scope>NUCLEOTIDE SEQUENCE [LARGE SCALE GENOMIC DNA]</scope>
</reference>
<dbReference type="PANTHER" id="PTHR35810:SF1">
    <property type="entry name" value="CYTOPLASMIC PROTEIN"/>
    <property type="match status" value="1"/>
</dbReference>
<accession>A0A0G0LM04</accession>
<name>A0A0G0LM04_UNCC2</name>
<organism evidence="2 3">
    <name type="scientific">candidate division CPR2 bacterium GW2011_GWC2_39_10</name>
    <dbReference type="NCBI Taxonomy" id="1618345"/>
    <lineage>
        <taxon>Bacteria</taxon>
        <taxon>Bacteria division CPR2</taxon>
    </lineage>
</organism>
<dbReference type="PROSITE" id="PS51459">
    <property type="entry name" value="FIDO"/>
    <property type="match status" value="1"/>
</dbReference>
<dbReference type="PATRIC" id="fig|1618345.3.peg.1206"/>
<evidence type="ECO:0000259" key="1">
    <source>
        <dbReference type="PROSITE" id="PS51459"/>
    </source>
</evidence>
<proteinExistence type="predicted"/>
<gene>
    <name evidence="2" type="ORF">UT18_C0032G0007</name>
</gene>
<dbReference type="SUPFAM" id="SSF140931">
    <property type="entry name" value="Fic-like"/>
    <property type="match status" value="1"/>
</dbReference>
<dbReference type="Gene3D" id="1.20.120.1870">
    <property type="entry name" value="Fic/DOC protein, Fido domain"/>
    <property type="match status" value="1"/>
</dbReference>